<evidence type="ECO:0000256" key="2">
    <source>
        <dbReference type="ARBA" id="ARBA00009986"/>
    </source>
</evidence>
<dbReference type="FunFam" id="3.40.309.10:FF:000004">
    <property type="entry name" value="Succinate-semialdehyde dehydrogenase I"/>
    <property type="match status" value="1"/>
</dbReference>
<evidence type="ECO:0000256" key="8">
    <source>
        <dbReference type="RuleBase" id="RU003345"/>
    </source>
</evidence>
<name>A0A427XYX2_9TREE</name>
<dbReference type="PANTHER" id="PTHR43353">
    <property type="entry name" value="SUCCINATE-SEMIALDEHYDE DEHYDROGENASE, MITOCHONDRIAL"/>
    <property type="match status" value="1"/>
</dbReference>
<evidence type="ECO:0000256" key="1">
    <source>
        <dbReference type="ARBA" id="ARBA00005176"/>
    </source>
</evidence>
<dbReference type="OrthoDB" id="310895at2759"/>
<sequence>MIGQPSLLVDQVRSTAQLNADTPPVALFCPDRSLLQSTMLEAKDQAPVRLNDPTLWIDDSLVNDEWIALEQVPRFPVTNPATSEVIGTVSDMTVEHCREAIDRAHEAFKTFSKTTPQFRADVLQDFHQLVLANKEDLAKLVTLENGKSLTDSMAEVKYAASYLQWNSGEALRLYGRTIPSSLPGTRNWTQLEPVGVVAALCPWNFPIGMICRKVGPALAVGATVVIKVPAETPFSVLALIELARRAGVPPNVLQVITTDTHLSAIGDELCTNKKIKKISFTGSTRVGKLLASKSSGTLKKLSMELGGNAPFIVFDDADLDAAVGGALASKFRGSGQTCVCANRLYVHESIHSAFAAKFAAAVDAMKVGNGRDEGTSPSHLGPLIHERAVAKCVEHVEDAVKRGATVVTKQRPMPSRGAFFNPVVLADAPQDCLLTDEETFGPVAALIKFKTEDEVINLANETEFGLAGYFFSRDAARIFRVADALETGMVGVNTGVISQAVIPFGGIKESGWGKEGGAEAILDFCKVKAVI</sequence>
<comment type="similarity">
    <text evidence="2 8">Belongs to the aldehyde dehydrogenase family.</text>
</comment>
<dbReference type="Pfam" id="PF00171">
    <property type="entry name" value="Aldedh"/>
    <property type="match status" value="1"/>
</dbReference>
<feature type="domain" description="Aldehyde dehydrogenase" evidence="9">
    <location>
        <begin position="66"/>
        <end position="530"/>
    </location>
</feature>
<evidence type="ECO:0000313" key="11">
    <source>
        <dbReference type="Proteomes" id="UP000279259"/>
    </source>
</evidence>
<dbReference type="SUPFAM" id="SSF53720">
    <property type="entry name" value="ALDH-like"/>
    <property type="match status" value="1"/>
</dbReference>
<dbReference type="GO" id="GO:0004777">
    <property type="term" value="F:succinate-semialdehyde dehydrogenase (NAD+) activity"/>
    <property type="evidence" value="ECO:0007669"/>
    <property type="project" value="TreeGrafter"/>
</dbReference>
<dbReference type="InterPro" id="IPR015590">
    <property type="entry name" value="Aldehyde_DH_dom"/>
</dbReference>
<dbReference type="GO" id="GO:0005737">
    <property type="term" value="C:cytoplasm"/>
    <property type="evidence" value="ECO:0007669"/>
    <property type="project" value="TreeGrafter"/>
</dbReference>
<dbReference type="InterPro" id="IPR016163">
    <property type="entry name" value="Ald_DH_C"/>
</dbReference>
<dbReference type="CDD" id="cd07103">
    <property type="entry name" value="ALDH_F5_SSADH_GabD"/>
    <property type="match status" value="1"/>
</dbReference>
<organism evidence="10 11">
    <name type="scientific">Saitozyma podzolica</name>
    <dbReference type="NCBI Taxonomy" id="1890683"/>
    <lineage>
        <taxon>Eukaryota</taxon>
        <taxon>Fungi</taxon>
        <taxon>Dikarya</taxon>
        <taxon>Basidiomycota</taxon>
        <taxon>Agaricomycotina</taxon>
        <taxon>Tremellomycetes</taxon>
        <taxon>Tremellales</taxon>
        <taxon>Trimorphomycetaceae</taxon>
        <taxon>Saitozyma</taxon>
    </lineage>
</organism>
<comment type="pathway">
    <text evidence="1">Amino-acid degradation; 4-aminobutanoate degradation.</text>
</comment>
<proteinExistence type="inferred from homology"/>
<feature type="active site" evidence="7">
    <location>
        <position position="304"/>
    </location>
</feature>
<evidence type="ECO:0000256" key="6">
    <source>
        <dbReference type="ARBA" id="ARBA00067047"/>
    </source>
</evidence>
<protein>
    <recommendedName>
        <fullName evidence="6">succinate-semialdehyde dehydrogenase [NAD(P)(+)]</fullName>
        <ecNumber evidence="6">1.2.1.16</ecNumber>
    </recommendedName>
</protein>
<evidence type="ECO:0000259" key="9">
    <source>
        <dbReference type="Pfam" id="PF00171"/>
    </source>
</evidence>
<dbReference type="Gene3D" id="3.40.309.10">
    <property type="entry name" value="Aldehyde Dehydrogenase, Chain A, domain 2"/>
    <property type="match status" value="1"/>
</dbReference>
<dbReference type="InterPro" id="IPR050740">
    <property type="entry name" value="Aldehyde_DH_Superfamily"/>
</dbReference>
<evidence type="ECO:0000256" key="3">
    <source>
        <dbReference type="ARBA" id="ARBA00023002"/>
    </source>
</evidence>
<dbReference type="AlphaFoldDB" id="A0A427XYX2"/>
<dbReference type="GO" id="GO:0009450">
    <property type="term" value="P:gamma-aminobutyric acid catabolic process"/>
    <property type="evidence" value="ECO:0007669"/>
    <property type="project" value="TreeGrafter"/>
</dbReference>
<keyword evidence="3 8" id="KW-0560">Oxidoreductase</keyword>
<evidence type="ECO:0000256" key="7">
    <source>
        <dbReference type="PROSITE-ProRule" id="PRU10007"/>
    </source>
</evidence>
<evidence type="ECO:0000313" key="10">
    <source>
        <dbReference type="EMBL" id="RSH84076.1"/>
    </source>
</evidence>
<evidence type="ECO:0000256" key="5">
    <source>
        <dbReference type="ARBA" id="ARBA00052698"/>
    </source>
</evidence>
<evidence type="ECO:0000256" key="4">
    <source>
        <dbReference type="ARBA" id="ARBA00050387"/>
    </source>
</evidence>
<gene>
    <name evidence="10" type="primary">UGA2_2</name>
    <name evidence="10" type="ORF">EHS25_005321</name>
</gene>
<dbReference type="PANTHER" id="PTHR43353:SF10">
    <property type="entry name" value="SUCCINATE-SEMIALDEHYDE DEHYDROGENASE (NADP+)"/>
    <property type="match status" value="1"/>
</dbReference>
<dbReference type="PROSITE" id="PS00687">
    <property type="entry name" value="ALDEHYDE_DEHYDR_GLU"/>
    <property type="match status" value="1"/>
</dbReference>
<dbReference type="FunFam" id="3.40.605.10:FF:000005">
    <property type="entry name" value="Succinate-semialdehyde dehydrogenase I"/>
    <property type="match status" value="1"/>
</dbReference>
<dbReference type="InterPro" id="IPR016162">
    <property type="entry name" value="Ald_DH_N"/>
</dbReference>
<accession>A0A427XYX2</accession>
<comment type="catalytic activity">
    <reaction evidence="4">
        <text>succinate semialdehyde + NADP(+) + H2O = succinate + NADPH + 2 H(+)</text>
        <dbReference type="Rhea" id="RHEA:13213"/>
        <dbReference type="ChEBI" id="CHEBI:15377"/>
        <dbReference type="ChEBI" id="CHEBI:15378"/>
        <dbReference type="ChEBI" id="CHEBI:30031"/>
        <dbReference type="ChEBI" id="CHEBI:57706"/>
        <dbReference type="ChEBI" id="CHEBI:57783"/>
        <dbReference type="ChEBI" id="CHEBI:58349"/>
        <dbReference type="EC" id="1.2.1.16"/>
    </reaction>
</comment>
<dbReference type="InterPro" id="IPR029510">
    <property type="entry name" value="Ald_DH_CS_GLU"/>
</dbReference>
<comment type="caution">
    <text evidence="10">The sequence shown here is derived from an EMBL/GenBank/DDBJ whole genome shotgun (WGS) entry which is preliminary data.</text>
</comment>
<dbReference type="InterPro" id="IPR016161">
    <property type="entry name" value="Ald_DH/histidinol_DH"/>
</dbReference>
<keyword evidence="11" id="KW-1185">Reference proteome</keyword>
<comment type="catalytic activity">
    <reaction evidence="5">
        <text>succinate semialdehyde + NAD(+) + H2O = succinate + NADH + 2 H(+)</text>
        <dbReference type="Rhea" id="RHEA:13217"/>
        <dbReference type="ChEBI" id="CHEBI:15377"/>
        <dbReference type="ChEBI" id="CHEBI:15378"/>
        <dbReference type="ChEBI" id="CHEBI:30031"/>
        <dbReference type="ChEBI" id="CHEBI:57540"/>
        <dbReference type="ChEBI" id="CHEBI:57706"/>
        <dbReference type="ChEBI" id="CHEBI:57945"/>
        <dbReference type="EC" id="1.2.1.16"/>
    </reaction>
</comment>
<dbReference type="STRING" id="1890683.A0A427XYX2"/>
<reference evidence="10 11" key="1">
    <citation type="submission" date="2018-11" db="EMBL/GenBank/DDBJ databases">
        <title>Genome sequence of Saitozyma podzolica DSM 27192.</title>
        <authorList>
            <person name="Aliyu H."/>
            <person name="Gorte O."/>
            <person name="Ochsenreither K."/>
        </authorList>
    </citation>
    <scope>NUCLEOTIDE SEQUENCE [LARGE SCALE GENOMIC DNA]</scope>
    <source>
        <strain evidence="10 11">DSM 27192</strain>
    </source>
</reference>
<dbReference type="Proteomes" id="UP000279259">
    <property type="component" value="Unassembled WGS sequence"/>
</dbReference>
<dbReference type="EC" id="1.2.1.16" evidence="6"/>
<dbReference type="EMBL" id="RSCD01000022">
    <property type="protein sequence ID" value="RSH84076.1"/>
    <property type="molecule type" value="Genomic_DNA"/>
</dbReference>
<dbReference type="Gene3D" id="3.40.605.10">
    <property type="entry name" value="Aldehyde Dehydrogenase, Chain A, domain 1"/>
    <property type="match status" value="1"/>
</dbReference>